<organism evidence="1 2">
    <name type="scientific">Culter alburnus</name>
    <name type="common">Topmouth culter</name>
    <dbReference type="NCBI Taxonomy" id="194366"/>
    <lineage>
        <taxon>Eukaryota</taxon>
        <taxon>Metazoa</taxon>
        <taxon>Chordata</taxon>
        <taxon>Craniata</taxon>
        <taxon>Vertebrata</taxon>
        <taxon>Euteleostomi</taxon>
        <taxon>Actinopterygii</taxon>
        <taxon>Neopterygii</taxon>
        <taxon>Teleostei</taxon>
        <taxon>Ostariophysi</taxon>
        <taxon>Cypriniformes</taxon>
        <taxon>Xenocyprididae</taxon>
        <taxon>Xenocypridinae</taxon>
        <taxon>Culter</taxon>
    </lineage>
</organism>
<dbReference type="EMBL" id="JAWDJR010000017">
    <property type="protein sequence ID" value="KAK9959443.1"/>
    <property type="molecule type" value="Genomic_DNA"/>
</dbReference>
<protein>
    <submittedName>
        <fullName evidence="1">Uncharacterized protein</fullName>
    </submittedName>
</protein>
<evidence type="ECO:0000313" key="1">
    <source>
        <dbReference type="EMBL" id="KAK9959443.1"/>
    </source>
</evidence>
<dbReference type="AlphaFoldDB" id="A0AAW1ZEY1"/>
<comment type="caution">
    <text evidence="1">The sequence shown here is derived from an EMBL/GenBank/DDBJ whole genome shotgun (WGS) entry which is preliminary data.</text>
</comment>
<reference evidence="1 2" key="1">
    <citation type="submission" date="2024-05" db="EMBL/GenBank/DDBJ databases">
        <title>A high-quality chromosomal-level genome assembly of Topmouth culter (Culter alburnus).</title>
        <authorList>
            <person name="Zhao H."/>
        </authorList>
    </citation>
    <scope>NUCLEOTIDE SEQUENCE [LARGE SCALE GENOMIC DNA]</scope>
    <source>
        <strain evidence="1">CATC2023</strain>
        <tissue evidence="1">Muscle</tissue>
    </source>
</reference>
<proteinExistence type="predicted"/>
<evidence type="ECO:0000313" key="2">
    <source>
        <dbReference type="Proteomes" id="UP001479290"/>
    </source>
</evidence>
<name>A0AAW1ZEY1_CULAL</name>
<keyword evidence="2" id="KW-1185">Reference proteome</keyword>
<sequence length="98" mass="10847">MTVSAQVSHITCPSLSVHSIRGDKYRSGALPVLLSSVRILFCCHLLDCVQTWLGFPSFSIGRPPPCWRPSTCWCLLEAWVSPKPPVRSPQHSDRASSL</sequence>
<accession>A0AAW1ZEY1</accession>
<dbReference type="Proteomes" id="UP001479290">
    <property type="component" value="Unassembled WGS sequence"/>
</dbReference>
<gene>
    <name evidence="1" type="ORF">ABG768_009568</name>
</gene>